<dbReference type="Gene3D" id="1.20.5.990">
    <property type="entry name" value="Nemo cc2-lz domain - 1d5 darpin complex"/>
    <property type="match status" value="1"/>
</dbReference>
<comment type="subcellular location">
    <subcellularLocation>
        <location evidence="13">Cytoplasm</location>
        <location evidence="13">Perinuclear region</location>
    </subcellularLocation>
    <subcellularLocation>
        <location evidence="13">Golgi apparatus</location>
    </subcellularLocation>
    <subcellularLocation>
        <location evidence="2 13">Golgi apparatus</location>
        <location evidence="2 13">trans-Golgi network</location>
    </subcellularLocation>
    <subcellularLocation>
        <location evidence="1 13">Cytoplasmic vesicle</location>
        <location evidence="1 13">Autophagosome</location>
    </subcellularLocation>
    <subcellularLocation>
        <location evidence="13">Cytoplasmic vesicle</location>
    </subcellularLocation>
    <subcellularLocation>
        <location evidence="13">Recycling endosome</location>
    </subcellularLocation>
</comment>
<keyword evidence="7 12" id="KW-0863">Zinc-finger</keyword>
<feature type="coiled-coil region" evidence="14">
    <location>
        <begin position="169"/>
        <end position="295"/>
    </location>
</feature>
<dbReference type="GO" id="GO:0090161">
    <property type="term" value="P:Golgi ribbon formation"/>
    <property type="evidence" value="ECO:0007669"/>
    <property type="project" value="TreeGrafter"/>
</dbReference>
<evidence type="ECO:0000256" key="4">
    <source>
        <dbReference type="ARBA" id="ARBA00022490"/>
    </source>
</evidence>
<dbReference type="Pfam" id="PF16516">
    <property type="entry name" value="CC2-LZ"/>
    <property type="match status" value="1"/>
</dbReference>
<keyword evidence="6 13" id="KW-0967">Endosome</keyword>
<feature type="region of interest" description="Disordered" evidence="15">
    <location>
        <begin position="37"/>
        <end position="123"/>
    </location>
</feature>
<organism evidence="17 18">
    <name type="scientific">Merluccius polli</name>
    <name type="common">Benguela hake</name>
    <name type="synonym">Merluccius cadenati</name>
    <dbReference type="NCBI Taxonomy" id="89951"/>
    <lineage>
        <taxon>Eukaryota</taxon>
        <taxon>Metazoa</taxon>
        <taxon>Chordata</taxon>
        <taxon>Craniata</taxon>
        <taxon>Vertebrata</taxon>
        <taxon>Euteleostomi</taxon>
        <taxon>Actinopterygii</taxon>
        <taxon>Neopterygii</taxon>
        <taxon>Teleostei</taxon>
        <taxon>Neoteleostei</taxon>
        <taxon>Acanthomorphata</taxon>
        <taxon>Zeiogadaria</taxon>
        <taxon>Gadariae</taxon>
        <taxon>Gadiformes</taxon>
        <taxon>Gadoidei</taxon>
        <taxon>Merlucciidae</taxon>
        <taxon>Merluccius</taxon>
    </lineage>
</organism>
<dbReference type="GO" id="GO:0005776">
    <property type="term" value="C:autophagosome"/>
    <property type="evidence" value="ECO:0007669"/>
    <property type="project" value="UniProtKB-SubCell"/>
</dbReference>
<dbReference type="GO" id="GO:0005634">
    <property type="term" value="C:nucleus"/>
    <property type="evidence" value="ECO:0007669"/>
    <property type="project" value="TreeGrafter"/>
</dbReference>
<evidence type="ECO:0000256" key="10">
    <source>
        <dbReference type="ARBA" id="ARBA00023054"/>
    </source>
</evidence>
<evidence type="ECO:0000256" key="11">
    <source>
        <dbReference type="ARBA" id="ARBA00023329"/>
    </source>
</evidence>
<dbReference type="GO" id="GO:0005794">
    <property type="term" value="C:Golgi apparatus"/>
    <property type="evidence" value="ECO:0007669"/>
    <property type="project" value="UniProtKB-SubCell"/>
</dbReference>
<feature type="region of interest" description="Disordered" evidence="15">
    <location>
        <begin position="378"/>
        <end position="400"/>
    </location>
</feature>
<dbReference type="InterPro" id="IPR034735">
    <property type="entry name" value="NEMO_ZF"/>
</dbReference>
<keyword evidence="10 14" id="KW-0175">Coiled coil</keyword>
<evidence type="ECO:0000256" key="13">
    <source>
        <dbReference type="RuleBase" id="RU367122"/>
    </source>
</evidence>
<dbReference type="Pfam" id="PF18414">
    <property type="entry name" value="zf_C2H2_10"/>
    <property type="match status" value="1"/>
</dbReference>
<feature type="compositionally biased region" description="Polar residues" evidence="15">
    <location>
        <begin position="378"/>
        <end position="398"/>
    </location>
</feature>
<keyword evidence="8 13" id="KW-0862">Zinc</keyword>
<feature type="compositionally biased region" description="Basic and acidic residues" evidence="15">
    <location>
        <begin position="109"/>
        <end position="123"/>
    </location>
</feature>
<comment type="caution">
    <text evidence="17">The sequence shown here is derived from an EMBL/GenBank/DDBJ whole genome shotgun (WGS) entry which is preliminary data.</text>
</comment>
<evidence type="ECO:0000256" key="3">
    <source>
        <dbReference type="ARBA" id="ARBA00018548"/>
    </source>
</evidence>
<dbReference type="PANTHER" id="PTHR31553:SF2">
    <property type="entry name" value="OPTINEURIN"/>
    <property type="match status" value="1"/>
</dbReference>
<dbReference type="PROSITE" id="PS51801">
    <property type="entry name" value="ZF_CCHC_NOA"/>
    <property type="match status" value="1"/>
</dbReference>
<evidence type="ECO:0000256" key="5">
    <source>
        <dbReference type="ARBA" id="ARBA00022723"/>
    </source>
</evidence>
<evidence type="ECO:0000256" key="8">
    <source>
        <dbReference type="ARBA" id="ARBA00022833"/>
    </source>
</evidence>
<evidence type="ECO:0000313" key="17">
    <source>
        <dbReference type="EMBL" id="KAK0131992.1"/>
    </source>
</evidence>
<dbReference type="GO" id="GO:0055037">
    <property type="term" value="C:recycling endosome"/>
    <property type="evidence" value="ECO:0007669"/>
    <property type="project" value="UniProtKB-SubCell"/>
</dbReference>
<sequence length="671" mass="75825">MAERFVRAAPPMGALHVRLGTPPVVATLHWPINNTNLDTARSSERETTLGHAHSHAHRARTPRPPPARRHTRSPAAADRVAVPRRHGDGPLPHGDRSGARRAQTRKQKKEKETKKVREQCDDHNNNAERVNVDVDRQHHPQHRNTAFLSMATDSPVMNGEVPRGHTGTLEETLQQMNILIQENRDLKGEHAVSGQIKQEKRALQQTNQAMKERFEGLAAWREKQREDRGFLESSLEKAHGRVDALAAENKELRAKLQELSGGGQAAEMDALCVQMARLQAEKNDLVAMNSELQLKAGQRADDDSFIEIIRVGDSGVGDAGEEEKLSGKLEAGMAADLTVSQLLQSLRDETQRAQRIQIELQASEARVAALQEKMICSDSSTQTSLPAETPNKTQQAQGPSEVDALRSQMLSLFNELQQAQNKLDEAEAMKRGLHDRCREVEQDIVTLQAQLVEKQAVQTENERLRLQVESLHAQSQLEQKKSMEERKDLCQLKEAYTKLFEDYEEVKKRESEVVPAMVEDLQIQLTEAEKALASKQEHIDEMKQEIFQKEKELETISVFQAQAEVYSSDFYAERAAREKIHEEKERLATELDFTKQINRQLQEEMDSLNMHSLNQLQKRHVPSRGNPHGGVGGDGREWQQQVNIPDHVCPKCNIKLPDLDSLQIHIMDCII</sequence>
<dbReference type="Gene3D" id="1.20.5.390">
    <property type="entry name" value="L1 transposable element, trimerization domain"/>
    <property type="match status" value="2"/>
</dbReference>
<feature type="coiled-coil region" evidence="14">
    <location>
        <begin position="518"/>
        <end position="552"/>
    </location>
</feature>
<dbReference type="Proteomes" id="UP001174136">
    <property type="component" value="Unassembled WGS sequence"/>
</dbReference>
<comment type="function">
    <text evidence="13">May act by regulating membrane trafficking and cellular morphogenesis.</text>
</comment>
<dbReference type="GO" id="GO:0043122">
    <property type="term" value="P:regulation of canonical NF-kappaB signal transduction"/>
    <property type="evidence" value="ECO:0007669"/>
    <property type="project" value="TreeGrafter"/>
</dbReference>
<gene>
    <name evidence="17" type="primary">optn</name>
    <name evidence="17" type="ORF">N1851_033206</name>
</gene>
<proteinExistence type="predicted"/>
<feature type="compositionally biased region" description="Basic residues" evidence="15">
    <location>
        <begin position="52"/>
        <end position="72"/>
    </location>
</feature>
<dbReference type="InterPro" id="IPR051301">
    <property type="entry name" value="Optineurin/NFkB_EssMod"/>
</dbReference>
<dbReference type="GO" id="GO:0070530">
    <property type="term" value="F:K63-linked polyubiquitin modification-dependent protein binding"/>
    <property type="evidence" value="ECO:0007669"/>
    <property type="project" value="InterPro"/>
</dbReference>
<keyword evidence="9 13" id="KW-0333">Golgi apparatus</keyword>
<feature type="coiled-coil region" evidence="14">
    <location>
        <begin position="346"/>
        <end position="373"/>
    </location>
</feature>
<evidence type="ECO:0000256" key="14">
    <source>
        <dbReference type="SAM" id="Coils"/>
    </source>
</evidence>
<evidence type="ECO:0000313" key="18">
    <source>
        <dbReference type="Proteomes" id="UP001174136"/>
    </source>
</evidence>
<dbReference type="PANTHER" id="PTHR31553">
    <property type="entry name" value="NF-KAPPA-B ESSENTIAL MODULATOR"/>
    <property type="match status" value="1"/>
</dbReference>
<evidence type="ECO:0000256" key="15">
    <source>
        <dbReference type="SAM" id="MobiDB-lite"/>
    </source>
</evidence>
<evidence type="ECO:0000256" key="7">
    <source>
        <dbReference type="ARBA" id="ARBA00022771"/>
    </source>
</evidence>
<name>A0AA47NPQ2_MERPO</name>
<keyword evidence="11 13" id="KW-0968">Cytoplasmic vesicle</keyword>
<dbReference type="GO" id="GO:0048471">
    <property type="term" value="C:perinuclear region of cytoplasm"/>
    <property type="evidence" value="ECO:0007669"/>
    <property type="project" value="UniProtKB-SubCell"/>
</dbReference>
<dbReference type="CDD" id="cd09803">
    <property type="entry name" value="UBAN"/>
    <property type="match status" value="1"/>
</dbReference>
<evidence type="ECO:0000256" key="12">
    <source>
        <dbReference type="PROSITE-ProRule" id="PRU01142"/>
    </source>
</evidence>
<evidence type="ECO:0000256" key="6">
    <source>
        <dbReference type="ARBA" id="ARBA00022753"/>
    </source>
</evidence>
<keyword evidence="5 13" id="KW-0479">Metal-binding</keyword>
<evidence type="ECO:0000256" key="1">
    <source>
        <dbReference type="ARBA" id="ARBA00004419"/>
    </source>
</evidence>
<reference evidence="17" key="1">
    <citation type="journal article" date="2023" name="Front. Mar. Sci.">
        <title>A new Merluccius polli reference genome to investigate the effects of global change in West African waters.</title>
        <authorList>
            <person name="Mateo J.L."/>
            <person name="Blanco-Fernandez C."/>
            <person name="Garcia-Vazquez E."/>
            <person name="Machado-Schiaffino G."/>
        </authorList>
    </citation>
    <scope>NUCLEOTIDE SEQUENCE</scope>
    <source>
        <strain evidence="17">C29</strain>
        <tissue evidence="17">Fin</tissue>
    </source>
</reference>
<feature type="compositionally biased region" description="Basic and acidic residues" evidence="15">
    <location>
        <begin position="85"/>
        <end position="98"/>
    </location>
</feature>
<keyword evidence="4 13" id="KW-0963">Cytoplasm</keyword>
<feature type="coiled-coil region" evidence="14">
    <location>
        <begin position="402"/>
        <end position="474"/>
    </location>
</feature>
<evidence type="ECO:0000259" key="16">
    <source>
        <dbReference type="PROSITE" id="PS51801"/>
    </source>
</evidence>
<dbReference type="InterPro" id="IPR032419">
    <property type="entry name" value="CC2-LZ_dom"/>
</dbReference>
<dbReference type="GO" id="GO:0008270">
    <property type="term" value="F:zinc ion binding"/>
    <property type="evidence" value="ECO:0007669"/>
    <property type="project" value="UniProtKB-KW"/>
</dbReference>
<dbReference type="GO" id="GO:0034067">
    <property type="term" value="P:protein localization to Golgi apparatus"/>
    <property type="evidence" value="ECO:0007669"/>
    <property type="project" value="TreeGrafter"/>
</dbReference>
<accession>A0AA47NPQ2</accession>
<dbReference type="Pfam" id="PF11577">
    <property type="entry name" value="NEMO"/>
    <property type="match status" value="1"/>
</dbReference>
<feature type="coiled-coil region" evidence="14">
    <location>
        <begin position="584"/>
        <end position="611"/>
    </location>
</feature>
<feature type="domain" description="CCHC NOA-type" evidence="16">
    <location>
        <begin position="641"/>
        <end position="671"/>
    </location>
</feature>
<evidence type="ECO:0000256" key="2">
    <source>
        <dbReference type="ARBA" id="ARBA00004601"/>
    </source>
</evidence>
<evidence type="ECO:0000256" key="9">
    <source>
        <dbReference type="ARBA" id="ARBA00023034"/>
    </source>
</evidence>
<dbReference type="AlphaFoldDB" id="A0AA47NPQ2"/>
<protein>
    <recommendedName>
        <fullName evidence="3 13">Optineurin</fullName>
    </recommendedName>
</protein>
<keyword evidence="18" id="KW-1185">Reference proteome</keyword>
<dbReference type="EMBL" id="JAOPHQ010006307">
    <property type="protein sequence ID" value="KAK0131992.1"/>
    <property type="molecule type" value="Genomic_DNA"/>
</dbReference>
<dbReference type="InterPro" id="IPR021063">
    <property type="entry name" value="NEMO_N"/>
</dbReference>